<dbReference type="EMBL" id="KD175460">
    <property type="protein sequence ID" value="EMS55036.1"/>
    <property type="molecule type" value="Genomic_DNA"/>
</dbReference>
<organism evidence="1">
    <name type="scientific">Triticum urartu</name>
    <name type="common">Red wild einkorn</name>
    <name type="synonym">Crithodium urartu</name>
    <dbReference type="NCBI Taxonomy" id="4572"/>
    <lineage>
        <taxon>Eukaryota</taxon>
        <taxon>Viridiplantae</taxon>
        <taxon>Streptophyta</taxon>
        <taxon>Embryophyta</taxon>
        <taxon>Tracheophyta</taxon>
        <taxon>Spermatophyta</taxon>
        <taxon>Magnoliopsida</taxon>
        <taxon>Liliopsida</taxon>
        <taxon>Poales</taxon>
        <taxon>Poaceae</taxon>
        <taxon>BOP clade</taxon>
        <taxon>Pooideae</taxon>
        <taxon>Triticodae</taxon>
        <taxon>Triticeae</taxon>
        <taxon>Triticinae</taxon>
        <taxon>Triticum</taxon>
    </lineage>
</organism>
<proteinExistence type="predicted"/>
<evidence type="ECO:0000313" key="1">
    <source>
        <dbReference type="EMBL" id="EMS55036.1"/>
    </source>
</evidence>
<accession>M7Z695</accession>
<sequence>MAPAKDGRLLRPHPTSRAAVCRAGDRVRSARIEGGRALVHDISLNHYTWLARRRARACVDARRFVELAALRQSPELEREEATRCCCCGCVLGGSSCPSPTLPTFGVRHELCA</sequence>
<name>M7Z695_TRIUA</name>
<protein>
    <submittedName>
        <fullName evidence="1">Uncharacterized protein</fullName>
    </submittedName>
</protein>
<dbReference type="AlphaFoldDB" id="M7Z695"/>
<gene>
    <name evidence="1" type="ORF">TRIUR3_27766</name>
</gene>
<reference evidence="1" key="1">
    <citation type="journal article" date="2013" name="Nature">
        <title>Draft genome of the wheat A-genome progenitor Triticum urartu.</title>
        <authorList>
            <person name="Ling H.Q."/>
            <person name="Zhao S."/>
            <person name="Liu D."/>
            <person name="Wang J."/>
            <person name="Sun H."/>
            <person name="Zhang C."/>
            <person name="Fan H."/>
            <person name="Li D."/>
            <person name="Dong L."/>
            <person name="Tao Y."/>
            <person name="Gao C."/>
            <person name="Wu H."/>
            <person name="Li Y."/>
            <person name="Cui Y."/>
            <person name="Guo X."/>
            <person name="Zheng S."/>
            <person name="Wang B."/>
            <person name="Yu K."/>
            <person name="Liang Q."/>
            <person name="Yang W."/>
            <person name="Lou X."/>
            <person name="Chen J."/>
            <person name="Feng M."/>
            <person name="Jian J."/>
            <person name="Zhang X."/>
            <person name="Luo G."/>
            <person name="Jiang Y."/>
            <person name="Liu J."/>
            <person name="Wang Z."/>
            <person name="Sha Y."/>
            <person name="Zhang B."/>
            <person name="Wu H."/>
            <person name="Tang D."/>
            <person name="Shen Q."/>
            <person name="Xue P."/>
            <person name="Zou S."/>
            <person name="Wang X."/>
            <person name="Liu X."/>
            <person name="Wang F."/>
            <person name="Yang Y."/>
            <person name="An X."/>
            <person name="Dong Z."/>
            <person name="Zhang K."/>
            <person name="Zhang X."/>
            <person name="Luo M.C."/>
            <person name="Dvorak J."/>
            <person name="Tong Y."/>
            <person name="Wang J."/>
            <person name="Yang H."/>
            <person name="Li Z."/>
            <person name="Wang D."/>
            <person name="Zhang A."/>
            <person name="Wang J."/>
        </authorList>
    </citation>
    <scope>NUCLEOTIDE SEQUENCE</scope>
</reference>